<keyword evidence="6" id="KW-0645">Protease</keyword>
<comment type="similarity">
    <text evidence="2 6">Belongs to the peptidase S26 family.</text>
</comment>
<dbReference type="SUPFAM" id="SSF51306">
    <property type="entry name" value="LexA/Signal peptidase"/>
    <property type="match status" value="1"/>
</dbReference>
<feature type="active site" evidence="5">
    <location>
        <position position="90"/>
    </location>
</feature>
<feature type="domain" description="Peptidase S26" evidence="7">
    <location>
        <begin position="65"/>
        <end position="223"/>
    </location>
</feature>
<name>A0A1F7J8N6_9BACT</name>
<protein>
    <recommendedName>
        <fullName evidence="3 6">Signal peptidase I</fullName>
        <ecNumber evidence="3 6">3.4.21.89</ecNumber>
    </recommendedName>
</protein>
<dbReference type="GO" id="GO:0009003">
    <property type="term" value="F:signal peptidase activity"/>
    <property type="evidence" value="ECO:0007669"/>
    <property type="project" value="UniProtKB-EC"/>
</dbReference>
<dbReference type="SUPFAM" id="SSF55797">
    <property type="entry name" value="PR-1-like"/>
    <property type="match status" value="1"/>
</dbReference>
<dbReference type="PRINTS" id="PR00727">
    <property type="entry name" value="LEADERPTASE"/>
</dbReference>
<dbReference type="GO" id="GO:0006465">
    <property type="term" value="P:signal peptide processing"/>
    <property type="evidence" value="ECO:0007669"/>
    <property type="project" value="InterPro"/>
</dbReference>
<dbReference type="Gene3D" id="3.40.33.10">
    <property type="entry name" value="CAP"/>
    <property type="match status" value="1"/>
</dbReference>
<dbReference type="STRING" id="1802067.A2966_04160"/>
<evidence type="ECO:0000256" key="5">
    <source>
        <dbReference type="PIRSR" id="PIRSR600223-1"/>
    </source>
</evidence>
<proteinExistence type="inferred from homology"/>
<dbReference type="Gene3D" id="2.10.109.10">
    <property type="entry name" value="Umud Fragment, subunit A"/>
    <property type="match status" value="1"/>
</dbReference>
<feature type="transmembrane region" description="Helical" evidence="6">
    <location>
        <begin position="45"/>
        <end position="72"/>
    </location>
</feature>
<evidence type="ECO:0000256" key="2">
    <source>
        <dbReference type="ARBA" id="ARBA00009370"/>
    </source>
</evidence>
<keyword evidence="6" id="KW-1133">Transmembrane helix</keyword>
<gene>
    <name evidence="8" type="ORF">A2966_04160</name>
</gene>
<comment type="caution">
    <text evidence="8">The sequence shown here is derived from an EMBL/GenBank/DDBJ whole genome shotgun (WGS) entry which is preliminary data.</text>
</comment>
<sequence length="486" mass="56216">MDLLNSNPPAQNQVSRRERAISILFYPFYALYKNAHSNANFLKKLLFFLFIMLVLYPVWLIEMAAFGFLIWFSLQFTSVVYVAVPVEGASMLPTLPTHGYVNFKRFLPIEKLQPQIKRGDLVVFENTKTDSELIKEGKNVTGFVKRVIGLAGDVVKIRDGFVYINGQMAKEGYTLKPRSTFGGQTISDCQEVTIPKNQLLVLGDNRKISLDSRQIGLISLKDISYYRPYSDQLEFVQKWRNSSTDEQAANSSIFDITAYLSFLNAKREEAGLSLLKHQTKLDQSAKLRAEVMLKYDDLSFEATRSAYPMEQAMKDSGYSNIVYGEFPMLGYYDTRELYEAFIERKNSRDFLLNKDYQEIGVSTFVGELRGCPVQIVVQHLAGYIPPSYTKETIKSWKELVTRLKEVQPSWQILKDYEDFYKRHRHDVDKLNEIINTRLTMAQAVVARMEANEWLTEEEKKYMDEDRDLYNQQTALAQKLNEAINER</sequence>
<dbReference type="EMBL" id="MGAR01000017">
    <property type="protein sequence ID" value="OGK51971.1"/>
    <property type="molecule type" value="Genomic_DNA"/>
</dbReference>
<comment type="catalytic activity">
    <reaction evidence="1 6">
        <text>Cleavage of hydrophobic, N-terminal signal or leader sequences from secreted and periplasmic proteins.</text>
        <dbReference type="EC" id="3.4.21.89"/>
    </reaction>
</comment>
<evidence type="ECO:0000259" key="7">
    <source>
        <dbReference type="Pfam" id="PF10502"/>
    </source>
</evidence>
<dbReference type="InterPro" id="IPR000223">
    <property type="entry name" value="Pept_S26A_signal_pept_1"/>
</dbReference>
<accession>A0A1F7J8N6</accession>
<evidence type="ECO:0000313" key="8">
    <source>
        <dbReference type="EMBL" id="OGK51971.1"/>
    </source>
</evidence>
<dbReference type="Proteomes" id="UP000176480">
    <property type="component" value="Unassembled WGS sequence"/>
</dbReference>
<evidence type="ECO:0000256" key="4">
    <source>
        <dbReference type="ARBA" id="ARBA00022801"/>
    </source>
</evidence>
<evidence type="ECO:0000256" key="1">
    <source>
        <dbReference type="ARBA" id="ARBA00000677"/>
    </source>
</evidence>
<dbReference type="EC" id="3.4.21.89" evidence="3 6"/>
<dbReference type="InterPro" id="IPR036286">
    <property type="entry name" value="LexA/Signal_pep-like_sf"/>
</dbReference>
<comment type="subcellular location">
    <subcellularLocation>
        <location evidence="6">Membrane</location>
        <topology evidence="6">Single-pass type II membrane protein</topology>
    </subcellularLocation>
</comment>
<dbReference type="NCBIfam" id="TIGR02227">
    <property type="entry name" value="sigpep_I_bact"/>
    <property type="match status" value="1"/>
</dbReference>
<evidence type="ECO:0000256" key="3">
    <source>
        <dbReference type="ARBA" id="ARBA00013208"/>
    </source>
</evidence>
<feature type="active site" evidence="5">
    <location>
        <position position="145"/>
    </location>
</feature>
<dbReference type="InterPro" id="IPR019533">
    <property type="entry name" value="Peptidase_S26"/>
</dbReference>
<keyword evidence="4 6" id="KW-0378">Hydrolase</keyword>
<dbReference type="Pfam" id="PF10502">
    <property type="entry name" value="Peptidase_S26"/>
    <property type="match status" value="1"/>
</dbReference>
<dbReference type="AlphaFoldDB" id="A0A1F7J8N6"/>
<reference evidence="8 9" key="1">
    <citation type="journal article" date="2016" name="Nat. Commun.">
        <title>Thousands of microbial genomes shed light on interconnected biogeochemical processes in an aquifer system.</title>
        <authorList>
            <person name="Anantharaman K."/>
            <person name="Brown C.T."/>
            <person name="Hug L.A."/>
            <person name="Sharon I."/>
            <person name="Castelle C.J."/>
            <person name="Probst A.J."/>
            <person name="Thomas B.C."/>
            <person name="Singh A."/>
            <person name="Wilkins M.J."/>
            <person name="Karaoz U."/>
            <person name="Brodie E.L."/>
            <person name="Williams K.H."/>
            <person name="Hubbard S.S."/>
            <person name="Banfield J.F."/>
        </authorList>
    </citation>
    <scope>NUCLEOTIDE SEQUENCE [LARGE SCALE GENOMIC DNA]</scope>
</reference>
<evidence type="ECO:0000313" key="9">
    <source>
        <dbReference type="Proteomes" id="UP000176480"/>
    </source>
</evidence>
<dbReference type="InterPro" id="IPR019758">
    <property type="entry name" value="Pept_S26A_signal_pept_1_CS"/>
</dbReference>
<dbReference type="CDD" id="cd06530">
    <property type="entry name" value="S26_SPase_I"/>
    <property type="match status" value="1"/>
</dbReference>
<keyword evidence="6" id="KW-0812">Transmembrane</keyword>
<dbReference type="InterPro" id="IPR035940">
    <property type="entry name" value="CAP_sf"/>
</dbReference>
<keyword evidence="6" id="KW-0472">Membrane</keyword>
<dbReference type="PANTHER" id="PTHR43390:SF1">
    <property type="entry name" value="CHLOROPLAST PROCESSING PEPTIDASE"/>
    <property type="match status" value="1"/>
</dbReference>
<dbReference type="PROSITE" id="PS00761">
    <property type="entry name" value="SPASE_I_3"/>
    <property type="match status" value="1"/>
</dbReference>
<dbReference type="GO" id="GO:0004252">
    <property type="term" value="F:serine-type endopeptidase activity"/>
    <property type="evidence" value="ECO:0007669"/>
    <property type="project" value="InterPro"/>
</dbReference>
<evidence type="ECO:0000256" key="6">
    <source>
        <dbReference type="RuleBase" id="RU362042"/>
    </source>
</evidence>
<dbReference type="GO" id="GO:0016020">
    <property type="term" value="C:membrane"/>
    <property type="evidence" value="ECO:0007669"/>
    <property type="project" value="UniProtKB-SubCell"/>
</dbReference>
<organism evidence="8 9">
    <name type="scientific">Candidatus Roizmanbacteria bacterium RIFCSPLOWO2_01_FULL_41_22</name>
    <dbReference type="NCBI Taxonomy" id="1802067"/>
    <lineage>
        <taxon>Bacteria</taxon>
        <taxon>Candidatus Roizmaniibacteriota</taxon>
    </lineage>
</organism>
<dbReference type="PANTHER" id="PTHR43390">
    <property type="entry name" value="SIGNAL PEPTIDASE I"/>
    <property type="match status" value="1"/>
</dbReference>